<proteinExistence type="predicted"/>
<organism evidence="1 2">
    <name type="scientific">Stichopus japonicus</name>
    <name type="common">Sea cucumber</name>
    <dbReference type="NCBI Taxonomy" id="307972"/>
    <lineage>
        <taxon>Eukaryota</taxon>
        <taxon>Metazoa</taxon>
        <taxon>Echinodermata</taxon>
        <taxon>Eleutherozoa</taxon>
        <taxon>Echinozoa</taxon>
        <taxon>Holothuroidea</taxon>
        <taxon>Aspidochirotacea</taxon>
        <taxon>Aspidochirotida</taxon>
        <taxon>Stichopodidae</taxon>
        <taxon>Apostichopus</taxon>
    </lineage>
</organism>
<sequence length="207" mass="23860">MLELGLFVKHRNLVDVWRSQNPPGGSCTWHKPDGTVSSRLDRFYAPRKFPRSRCSIISCPLSDHDAVVLRLQLPESFHVEKGLWRLNTEIVKEQNFKEQFVEKYRGWQSLKPAFPNALVWWDEVKSLIKQFAIGIVLRELTNGDSSSIPCAIEQGMVHRLICMHLECFSMRNCTEPECVPESSLLRRTRSPLFVFTGTTPSLWLTAE</sequence>
<name>A0A2G8JSS8_STIJA</name>
<dbReference type="Gene3D" id="3.60.10.10">
    <property type="entry name" value="Endonuclease/exonuclease/phosphatase"/>
    <property type="match status" value="1"/>
</dbReference>
<reference evidence="1 2" key="1">
    <citation type="journal article" date="2017" name="PLoS Biol.">
        <title>The sea cucumber genome provides insights into morphological evolution and visceral regeneration.</title>
        <authorList>
            <person name="Zhang X."/>
            <person name="Sun L."/>
            <person name="Yuan J."/>
            <person name="Sun Y."/>
            <person name="Gao Y."/>
            <person name="Zhang L."/>
            <person name="Li S."/>
            <person name="Dai H."/>
            <person name="Hamel J.F."/>
            <person name="Liu C."/>
            <person name="Yu Y."/>
            <person name="Liu S."/>
            <person name="Lin W."/>
            <person name="Guo K."/>
            <person name="Jin S."/>
            <person name="Xu P."/>
            <person name="Storey K.B."/>
            <person name="Huan P."/>
            <person name="Zhang T."/>
            <person name="Zhou Y."/>
            <person name="Zhang J."/>
            <person name="Lin C."/>
            <person name="Li X."/>
            <person name="Xing L."/>
            <person name="Huo D."/>
            <person name="Sun M."/>
            <person name="Wang L."/>
            <person name="Mercier A."/>
            <person name="Li F."/>
            <person name="Yang H."/>
            <person name="Xiang J."/>
        </authorList>
    </citation>
    <scope>NUCLEOTIDE SEQUENCE [LARGE SCALE GENOMIC DNA]</scope>
    <source>
        <strain evidence="1">Shaxun</strain>
        <tissue evidence="1">Muscle</tissue>
    </source>
</reference>
<dbReference type="Proteomes" id="UP000230750">
    <property type="component" value="Unassembled WGS sequence"/>
</dbReference>
<dbReference type="OrthoDB" id="6244150at2759"/>
<keyword evidence="2" id="KW-1185">Reference proteome</keyword>
<dbReference type="EMBL" id="MRZV01001309">
    <property type="protein sequence ID" value="PIK38827.1"/>
    <property type="molecule type" value="Genomic_DNA"/>
</dbReference>
<gene>
    <name evidence="1" type="ORF">BSL78_24331</name>
</gene>
<dbReference type="AlphaFoldDB" id="A0A2G8JSS8"/>
<protein>
    <recommendedName>
        <fullName evidence="3">Pol-like protein</fullName>
    </recommendedName>
</protein>
<comment type="caution">
    <text evidence="1">The sequence shown here is derived from an EMBL/GenBank/DDBJ whole genome shotgun (WGS) entry which is preliminary data.</text>
</comment>
<evidence type="ECO:0000313" key="2">
    <source>
        <dbReference type="Proteomes" id="UP000230750"/>
    </source>
</evidence>
<dbReference type="InterPro" id="IPR036691">
    <property type="entry name" value="Endo/exonu/phosph_ase_sf"/>
</dbReference>
<dbReference type="STRING" id="307972.A0A2G8JSS8"/>
<accession>A0A2G8JSS8</accession>
<dbReference type="SUPFAM" id="SSF56219">
    <property type="entry name" value="DNase I-like"/>
    <property type="match status" value="1"/>
</dbReference>
<evidence type="ECO:0008006" key="3">
    <source>
        <dbReference type="Google" id="ProtNLM"/>
    </source>
</evidence>
<evidence type="ECO:0000313" key="1">
    <source>
        <dbReference type="EMBL" id="PIK38827.1"/>
    </source>
</evidence>